<organism evidence="2 3">
    <name type="scientific">Schumannella luteola</name>
    <dbReference type="NCBI Taxonomy" id="472059"/>
    <lineage>
        <taxon>Bacteria</taxon>
        <taxon>Bacillati</taxon>
        <taxon>Actinomycetota</taxon>
        <taxon>Actinomycetes</taxon>
        <taxon>Micrococcales</taxon>
        <taxon>Microbacteriaceae</taxon>
        <taxon>Schumannella</taxon>
    </lineage>
</organism>
<keyword evidence="3" id="KW-1185">Reference proteome</keyword>
<feature type="transmembrane region" description="Helical" evidence="1">
    <location>
        <begin position="84"/>
        <end position="103"/>
    </location>
</feature>
<dbReference type="Proteomes" id="UP000553888">
    <property type="component" value="Unassembled WGS sequence"/>
</dbReference>
<sequence>MTSDEARAARRVGTAPLPRRVTQVVDAAERQSGQSEDALAAIRTLHRGLGLRRVLLGALALATAVLGLLVGLEGVVDGGDSGALTGGIIAQLVGALLMVLVGWSNARMIRALGWWMRLHGSLRGLGADDPDAARLFAFEPFVFWRGVGAALCLVLGLTGAASAAVIVRDLHSGLAFAIFGVTLLVAGVLQFRALSRIVAARLALGRRG</sequence>
<keyword evidence="1" id="KW-0472">Membrane</keyword>
<evidence type="ECO:0000313" key="2">
    <source>
        <dbReference type="EMBL" id="NYG98970.1"/>
    </source>
</evidence>
<evidence type="ECO:0000313" key="3">
    <source>
        <dbReference type="Proteomes" id="UP000553888"/>
    </source>
</evidence>
<evidence type="ECO:0000256" key="1">
    <source>
        <dbReference type="SAM" id="Phobius"/>
    </source>
</evidence>
<comment type="caution">
    <text evidence="2">The sequence shown here is derived from an EMBL/GenBank/DDBJ whole genome shotgun (WGS) entry which is preliminary data.</text>
</comment>
<feature type="transmembrane region" description="Helical" evidence="1">
    <location>
        <begin position="54"/>
        <end position="72"/>
    </location>
</feature>
<dbReference type="EMBL" id="JACBZY010000001">
    <property type="protein sequence ID" value="NYG98970.1"/>
    <property type="molecule type" value="Genomic_DNA"/>
</dbReference>
<keyword evidence="1" id="KW-0812">Transmembrane</keyword>
<proteinExistence type="predicted"/>
<reference evidence="2 3" key="1">
    <citation type="submission" date="2020-07" db="EMBL/GenBank/DDBJ databases">
        <title>Sequencing the genomes of 1000 actinobacteria strains.</title>
        <authorList>
            <person name="Klenk H.-P."/>
        </authorList>
    </citation>
    <scope>NUCLEOTIDE SEQUENCE [LARGE SCALE GENOMIC DNA]</scope>
    <source>
        <strain evidence="2 3">DSM 23141</strain>
    </source>
</reference>
<name>A0A852YCB0_9MICO</name>
<protein>
    <submittedName>
        <fullName evidence="2">Uncharacterized protein</fullName>
    </submittedName>
</protein>
<gene>
    <name evidence="2" type="ORF">BJ979_001596</name>
</gene>
<feature type="transmembrane region" description="Helical" evidence="1">
    <location>
        <begin position="173"/>
        <end position="191"/>
    </location>
</feature>
<dbReference type="RefSeq" id="WP_179566861.1">
    <property type="nucleotide sequence ID" value="NZ_JACBZY010000001.1"/>
</dbReference>
<feature type="transmembrane region" description="Helical" evidence="1">
    <location>
        <begin position="142"/>
        <end position="167"/>
    </location>
</feature>
<keyword evidence="1" id="KW-1133">Transmembrane helix</keyword>
<accession>A0A852YCB0</accession>
<dbReference type="AlphaFoldDB" id="A0A852YCB0"/>